<organism evidence="2 3">
    <name type="scientific">Paramixta manurensis</name>
    <dbReference type="NCBI Taxonomy" id="2740817"/>
    <lineage>
        <taxon>Bacteria</taxon>
        <taxon>Pseudomonadati</taxon>
        <taxon>Pseudomonadota</taxon>
        <taxon>Gammaproteobacteria</taxon>
        <taxon>Enterobacterales</taxon>
        <taxon>Erwiniaceae</taxon>
        <taxon>Paramixta</taxon>
    </lineage>
</organism>
<gene>
    <name evidence="2" type="ORF">PMPD1_1155</name>
</gene>
<evidence type="ECO:0000313" key="3">
    <source>
        <dbReference type="Proteomes" id="UP000505325"/>
    </source>
</evidence>
<reference evidence="2 3" key="1">
    <citation type="submission" date="2020-06" db="EMBL/GenBank/DDBJ databases">
        <title>Genome sequence of Paramixta manurensis strain PD-1.</title>
        <authorList>
            <person name="Lee C.W."/>
            <person name="Kim J."/>
        </authorList>
    </citation>
    <scope>NUCLEOTIDE SEQUENCE [LARGE SCALE GENOMIC DNA]</scope>
    <source>
        <strain evidence="2 3">PD-1</strain>
    </source>
</reference>
<dbReference type="RefSeq" id="WP_173633157.1">
    <property type="nucleotide sequence ID" value="NZ_CP054212.1"/>
</dbReference>
<keyword evidence="3" id="KW-1185">Reference proteome</keyword>
<accession>A0A6M8UEJ4</accession>
<protein>
    <submittedName>
        <fullName evidence="2">Uncharacterized protein</fullName>
    </submittedName>
</protein>
<evidence type="ECO:0000313" key="2">
    <source>
        <dbReference type="EMBL" id="QKJ86120.1"/>
    </source>
</evidence>
<keyword evidence="1" id="KW-0472">Membrane</keyword>
<dbReference type="AlphaFoldDB" id="A0A6M8UEJ4"/>
<name>A0A6M8UEJ4_9GAMM</name>
<sequence length="173" mass="19875">MDNKQRDEEESRNYPVSENMRWQRIEWRIQRVGYVVLFAIVIGGACGLISKGFLSDQRAVSADKRLQIDYERFGRQQSDMSMTIRLSELREPQFSITLSGEGVDDLEIDSLQPQPQHAFSGSHSLTLTYANIDTRQGRATIWFGLQPKSPGYYPLTVRLNDGSSASFYQWIYP</sequence>
<dbReference type="KEGG" id="pmak:PMPD1_1155"/>
<feature type="transmembrane region" description="Helical" evidence="1">
    <location>
        <begin position="32"/>
        <end position="54"/>
    </location>
</feature>
<keyword evidence="1" id="KW-0812">Transmembrane</keyword>
<dbReference type="Proteomes" id="UP000505325">
    <property type="component" value="Chromosome"/>
</dbReference>
<evidence type="ECO:0000256" key="1">
    <source>
        <dbReference type="SAM" id="Phobius"/>
    </source>
</evidence>
<keyword evidence="1" id="KW-1133">Transmembrane helix</keyword>
<proteinExistence type="predicted"/>
<dbReference type="EMBL" id="CP054212">
    <property type="protein sequence ID" value="QKJ86120.1"/>
    <property type="molecule type" value="Genomic_DNA"/>
</dbReference>